<accession>A0ABT4V0A5</accession>
<dbReference type="Proteomes" id="UP001210380">
    <property type="component" value="Unassembled WGS sequence"/>
</dbReference>
<protein>
    <recommendedName>
        <fullName evidence="5">Adhesin</fullName>
    </recommendedName>
</protein>
<evidence type="ECO:0000256" key="1">
    <source>
        <dbReference type="SAM" id="MobiDB-lite"/>
    </source>
</evidence>
<feature type="region of interest" description="Disordered" evidence="1">
    <location>
        <begin position="114"/>
        <end position="173"/>
    </location>
</feature>
<gene>
    <name evidence="3" type="ORF">OU415_18260</name>
</gene>
<keyword evidence="2" id="KW-1133">Transmembrane helix</keyword>
<keyword evidence="2" id="KW-0472">Membrane</keyword>
<name>A0ABT4V0A5_9PSEU</name>
<feature type="region of interest" description="Disordered" evidence="1">
    <location>
        <begin position="1"/>
        <end position="69"/>
    </location>
</feature>
<evidence type="ECO:0008006" key="5">
    <source>
        <dbReference type="Google" id="ProtNLM"/>
    </source>
</evidence>
<proteinExistence type="predicted"/>
<keyword evidence="2" id="KW-0812">Transmembrane</keyword>
<organism evidence="3 4">
    <name type="scientific">Saccharopolyspora oryzae</name>
    <dbReference type="NCBI Taxonomy" id="2997343"/>
    <lineage>
        <taxon>Bacteria</taxon>
        <taxon>Bacillati</taxon>
        <taxon>Actinomycetota</taxon>
        <taxon>Actinomycetes</taxon>
        <taxon>Pseudonocardiales</taxon>
        <taxon>Pseudonocardiaceae</taxon>
        <taxon>Saccharopolyspora</taxon>
    </lineage>
</organism>
<dbReference type="RefSeq" id="WP_270950074.1">
    <property type="nucleotide sequence ID" value="NZ_JAQGLA010000028.1"/>
</dbReference>
<evidence type="ECO:0000313" key="4">
    <source>
        <dbReference type="Proteomes" id="UP001210380"/>
    </source>
</evidence>
<evidence type="ECO:0000256" key="2">
    <source>
        <dbReference type="SAM" id="Phobius"/>
    </source>
</evidence>
<reference evidence="3 4" key="1">
    <citation type="submission" date="2022-11" db="EMBL/GenBank/DDBJ databases">
        <title>Draft genome sequence of Saccharopolyspora sp. WRP15-2 isolated from rhizosphere soils of wild rice in Thailand.</title>
        <authorList>
            <person name="Duangmal K."/>
            <person name="Kammanee S."/>
            <person name="Muangham S."/>
        </authorList>
    </citation>
    <scope>NUCLEOTIDE SEQUENCE [LARGE SCALE GENOMIC DNA]</scope>
    <source>
        <strain evidence="3 4">WRP15-2</strain>
    </source>
</reference>
<keyword evidence="4" id="KW-1185">Reference proteome</keyword>
<sequence>MASETDPNRGPEGESLESLPPELRIYVPAEGTPVEPVERAEPSYEEVPLASLSGTAQPPQPAPAEPTPAKGVGLPSKFSLIALAAAAIVLVSVPFVIALLMTGDREDEHVAIGMNAPQPQEPGNGPLLSAQEPPPETPVDALPAEQGEPVRTEPDTPEQNAGPPPVEQPTRVSLVAGPGCANNAQQKYEAVGYYSNGTEGWYTRSGGSAEAGCRGSFDAMPMSGEANTSDSQHFGKWTFDVSGDLKVADCALSVYIPNDSDRRNVGATAAHYSIFNSFDQGGANVIAVKDVDQVANLGKWVDLGTHRIDQGKLSIKLHNRGEDYKEGADGEGAHVAVTQIRANCTPA</sequence>
<evidence type="ECO:0000313" key="3">
    <source>
        <dbReference type="EMBL" id="MDA3627396.1"/>
    </source>
</evidence>
<feature type="compositionally biased region" description="Basic and acidic residues" evidence="1">
    <location>
        <begin position="1"/>
        <end position="12"/>
    </location>
</feature>
<comment type="caution">
    <text evidence="3">The sequence shown here is derived from an EMBL/GenBank/DDBJ whole genome shotgun (WGS) entry which is preliminary data.</text>
</comment>
<feature type="transmembrane region" description="Helical" evidence="2">
    <location>
        <begin position="78"/>
        <end position="100"/>
    </location>
</feature>
<dbReference type="EMBL" id="JAQGLA010000028">
    <property type="protein sequence ID" value="MDA3627396.1"/>
    <property type="molecule type" value="Genomic_DNA"/>
</dbReference>